<comment type="catalytic activity">
    <reaction evidence="5">
        <text>L-threonyl-[protein] + ATP = O-phospho-L-threonyl-[protein] + ADP + H(+)</text>
        <dbReference type="Rhea" id="RHEA:46608"/>
        <dbReference type="Rhea" id="RHEA-COMP:11060"/>
        <dbReference type="Rhea" id="RHEA-COMP:11605"/>
        <dbReference type="ChEBI" id="CHEBI:15378"/>
        <dbReference type="ChEBI" id="CHEBI:30013"/>
        <dbReference type="ChEBI" id="CHEBI:30616"/>
        <dbReference type="ChEBI" id="CHEBI:61977"/>
        <dbReference type="ChEBI" id="CHEBI:456216"/>
        <dbReference type="EC" id="2.7.11.22"/>
    </reaction>
</comment>
<feature type="region of interest" description="Disordered" evidence="7">
    <location>
        <begin position="78"/>
        <end position="98"/>
    </location>
</feature>
<dbReference type="InterPro" id="IPR000719">
    <property type="entry name" value="Prot_kinase_dom"/>
</dbReference>
<reference evidence="9" key="1">
    <citation type="submission" date="2022-11" db="EMBL/GenBank/DDBJ databases">
        <authorList>
            <person name="Petersen C."/>
        </authorList>
    </citation>
    <scope>NUCLEOTIDE SEQUENCE</scope>
    <source>
        <strain evidence="9">IBT 23319</strain>
    </source>
</reference>
<protein>
    <recommendedName>
        <fullName evidence="2">cyclin-dependent kinase</fullName>
        <ecNumber evidence="2">2.7.11.22</ecNumber>
    </recommendedName>
</protein>
<evidence type="ECO:0000313" key="10">
    <source>
        <dbReference type="Proteomes" id="UP001147733"/>
    </source>
</evidence>
<accession>A0A9W9TJD0</accession>
<gene>
    <name evidence="9" type="ORF">N7469_008386</name>
</gene>
<dbReference type="SUPFAM" id="SSF56112">
    <property type="entry name" value="Protein kinase-like (PK-like)"/>
    <property type="match status" value="1"/>
</dbReference>
<name>A0A9W9TJD0_PENCI</name>
<dbReference type="GO" id="GO:0010389">
    <property type="term" value="P:regulation of G2/M transition of mitotic cell cycle"/>
    <property type="evidence" value="ECO:0007669"/>
    <property type="project" value="TreeGrafter"/>
</dbReference>
<keyword evidence="3" id="KW-0547">Nucleotide-binding</keyword>
<evidence type="ECO:0000259" key="8">
    <source>
        <dbReference type="PROSITE" id="PS50011"/>
    </source>
</evidence>
<dbReference type="InterPro" id="IPR008271">
    <property type="entry name" value="Ser/Thr_kinase_AS"/>
</dbReference>
<dbReference type="PANTHER" id="PTHR24056">
    <property type="entry name" value="CELL DIVISION PROTEIN KINASE"/>
    <property type="match status" value="1"/>
</dbReference>
<reference evidence="9" key="2">
    <citation type="journal article" date="2023" name="IMA Fungus">
        <title>Comparative genomic study of the Penicillium genus elucidates a diverse pangenome and 15 lateral gene transfer events.</title>
        <authorList>
            <person name="Petersen C."/>
            <person name="Sorensen T."/>
            <person name="Nielsen M.R."/>
            <person name="Sondergaard T.E."/>
            <person name="Sorensen J.L."/>
            <person name="Fitzpatrick D.A."/>
            <person name="Frisvad J.C."/>
            <person name="Nielsen K.L."/>
        </authorList>
    </citation>
    <scope>NUCLEOTIDE SEQUENCE</scope>
    <source>
        <strain evidence="9">IBT 23319</strain>
    </source>
</reference>
<dbReference type="GO" id="GO:0005524">
    <property type="term" value="F:ATP binding"/>
    <property type="evidence" value="ECO:0007669"/>
    <property type="project" value="UniProtKB-KW"/>
</dbReference>
<dbReference type="SMART" id="SM00220">
    <property type="entry name" value="S_TKc"/>
    <property type="match status" value="1"/>
</dbReference>
<dbReference type="GO" id="GO:0010468">
    <property type="term" value="P:regulation of gene expression"/>
    <property type="evidence" value="ECO:0007669"/>
    <property type="project" value="TreeGrafter"/>
</dbReference>
<dbReference type="GeneID" id="81386471"/>
<dbReference type="Proteomes" id="UP001147733">
    <property type="component" value="Unassembled WGS sequence"/>
</dbReference>
<comment type="similarity">
    <text evidence="1">Belongs to the protein kinase superfamily. CMGC Ser/Thr protein kinase family. CDC2/CDKX subfamily.</text>
</comment>
<keyword evidence="10" id="KW-1185">Reference proteome</keyword>
<organism evidence="9 10">
    <name type="scientific">Penicillium citrinum</name>
    <dbReference type="NCBI Taxonomy" id="5077"/>
    <lineage>
        <taxon>Eukaryota</taxon>
        <taxon>Fungi</taxon>
        <taxon>Dikarya</taxon>
        <taxon>Ascomycota</taxon>
        <taxon>Pezizomycotina</taxon>
        <taxon>Eurotiomycetes</taxon>
        <taxon>Eurotiomycetidae</taxon>
        <taxon>Eurotiales</taxon>
        <taxon>Aspergillaceae</taxon>
        <taxon>Penicillium</taxon>
    </lineage>
</organism>
<feature type="domain" description="Protein kinase" evidence="8">
    <location>
        <begin position="107"/>
        <end position="396"/>
    </location>
</feature>
<evidence type="ECO:0000256" key="4">
    <source>
        <dbReference type="ARBA" id="ARBA00022840"/>
    </source>
</evidence>
<dbReference type="PROSITE" id="PS50011">
    <property type="entry name" value="PROTEIN_KINASE_DOM"/>
    <property type="match status" value="1"/>
</dbReference>
<dbReference type="GO" id="GO:0000307">
    <property type="term" value="C:cyclin-dependent protein kinase holoenzyme complex"/>
    <property type="evidence" value="ECO:0007669"/>
    <property type="project" value="TreeGrafter"/>
</dbReference>
<dbReference type="InterPro" id="IPR011009">
    <property type="entry name" value="Kinase-like_dom_sf"/>
</dbReference>
<dbReference type="InterPro" id="IPR050108">
    <property type="entry name" value="CDK"/>
</dbReference>
<evidence type="ECO:0000313" key="9">
    <source>
        <dbReference type="EMBL" id="KAJ5224883.1"/>
    </source>
</evidence>
<evidence type="ECO:0000256" key="1">
    <source>
        <dbReference type="ARBA" id="ARBA00006485"/>
    </source>
</evidence>
<proteinExistence type="inferred from homology"/>
<dbReference type="GO" id="GO:0000082">
    <property type="term" value="P:G1/S transition of mitotic cell cycle"/>
    <property type="evidence" value="ECO:0007669"/>
    <property type="project" value="TreeGrafter"/>
</dbReference>
<evidence type="ECO:0000256" key="2">
    <source>
        <dbReference type="ARBA" id="ARBA00012425"/>
    </source>
</evidence>
<dbReference type="PROSITE" id="PS00108">
    <property type="entry name" value="PROTEIN_KINASE_ST"/>
    <property type="match status" value="1"/>
</dbReference>
<dbReference type="AlphaFoldDB" id="A0A9W9TJD0"/>
<dbReference type="GO" id="GO:0030332">
    <property type="term" value="F:cyclin binding"/>
    <property type="evidence" value="ECO:0007669"/>
    <property type="project" value="TreeGrafter"/>
</dbReference>
<dbReference type="EC" id="2.7.11.22" evidence="2"/>
<evidence type="ECO:0000256" key="5">
    <source>
        <dbReference type="ARBA" id="ARBA00047811"/>
    </source>
</evidence>
<dbReference type="Gene3D" id="1.10.510.10">
    <property type="entry name" value="Transferase(Phosphotransferase) domain 1"/>
    <property type="match status" value="1"/>
</dbReference>
<keyword evidence="4" id="KW-0067">ATP-binding</keyword>
<evidence type="ECO:0000256" key="7">
    <source>
        <dbReference type="SAM" id="MobiDB-lite"/>
    </source>
</evidence>
<dbReference type="RefSeq" id="XP_056498855.1">
    <property type="nucleotide sequence ID" value="XM_056647304.1"/>
</dbReference>
<comment type="catalytic activity">
    <reaction evidence="6">
        <text>L-seryl-[protein] + ATP = O-phospho-L-seryl-[protein] + ADP + H(+)</text>
        <dbReference type="Rhea" id="RHEA:17989"/>
        <dbReference type="Rhea" id="RHEA-COMP:9863"/>
        <dbReference type="Rhea" id="RHEA-COMP:11604"/>
        <dbReference type="ChEBI" id="CHEBI:15378"/>
        <dbReference type="ChEBI" id="CHEBI:29999"/>
        <dbReference type="ChEBI" id="CHEBI:30616"/>
        <dbReference type="ChEBI" id="CHEBI:83421"/>
        <dbReference type="ChEBI" id="CHEBI:456216"/>
        <dbReference type="EC" id="2.7.11.22"/>
    </reaction>
</comment>
<dbReference type="GO" id="GO:0005634">
    <property type="term" value="C:nucleus"/>
    <property type="evidence" value="ECO:0007669"/>
    <property type="project" value="TreeGrafter"/>
</dbReference>
<dbReference type="OrthoDB" id="413582at2759"/>
<comment type="caution">
    <text evidence="9">The sequence shown here is derived from an EMBL/GenBank/DDBJ whole genome shotgun (WGS) entry which is preliminary data.</text>
</comment>
<dbReference type="Gene3D" id="3.30.200.20">
    <property type="entry name" value="Phosphorylase Kinase, domain 1"/>
    <property type="match status" value="1"/>
</dbReference>
<sequence length="402" mass="44610">MEWKEALGFSGRLRTIQSLTIAYQRSSSSAAFTEAQAQARQYESTFYDQATSKEEYDQLCQQAIDEAEITKVSAPATISSNQSLNDETKGQDVPSVNSTEGETFGRYISCFHHFDGLHSTIYKSTGKDGTVRAIKITTPHLMTAPHDAPREVRLLRAASGDKVIPLIETFSLDGGRLVLVFPFLRYDFEHLLRRDMVTASQTRNILSDLFHALVHIHKLGIIHRDIKPSNILMDSPEGPAYLADFGISWQEGDPASEPADQKITDVGTTCYRAPEILFGYKGYGFALDQWAAGCVVAEAIAVDHGPLFDSGPVGSDLSLIFSIFKTLGTPNEQNWPEISRLPDWGKVEFHPLPAQSWDKVLPGTSSNGRDLVRHLICYDSRQRFSAEEVSDCERTMAPDDGN</sequence>
<dbReference type="EMBL" id="JAPQKT010000007">
    <property type="protein sequence ID" value="KAJ5224883.1"/>
    <property type="molecule type" value="Genomic_DNA"/>
</dbReference>
<evidence type="ECO:0000256" key="3">
    <source>
        <dbReference type="ARBA" id="ARBA00022741"/>
    </source>
</evidence>
<dbReference type="Pfam" id="PF00069">
    <property type="entry name" value="Pkinase"/>
    <property type="match status" value="1"/>
</dbReference>
<dbReference type="GO" id="GO:0004693">
    <property type="term" value="F:cyclin-dependent protein serine/threonine kinase activity"/>
    <property type="evidence" value="ECO:0007669"/>
    <property type="project" value="UniProtKB-EC"/>
</dbReference>
<dbReference type="PANTHER" id="PTHR24056:SF576">
    <property type="entry name" value="SERINE_THREONINE-PROTEIN KINASE CSK1"/>
    <property type="match status" value="1"/>
</dbReference>
<dbReference type="GO" id="GO:0007165">
    <property type="term" value="P:signal transduction"/>
    <property type="evidence" value="ECO:0007669"/>
    <property type="project" value="TreeGrafter"/>
</dbReference>
<dbReference type="FunFam" id="1.10.510.10:FF:000924">
    <property type="entry name" value="Cell division protein kinase (Ctk1), putative"/>
    <property type="match status" value="1"/>
</dbReference>
<dbReference type="GO" id="GO:0005737">
    <property type="term" value="C:cytoplasm"/>
    <property type="evidence" value="ECO:0007669"/>
    <property type="project" value="TreeGrafter"/>
</dbReference>
<evidence type="ECO:0000256" key="6">
    <source>
        <dbReference type="ARBA" id="ARBA00048367"/>
    </source>
</evidence>